<dbReference type="InterPro" id="IPR022385">
    <property type="entry name" value="Rhs_assc_core"/>
</dbReference>
<evidence type="ECO:0000256" key="3">
    <source>
        <dbReference type="ARBA" id="ARBA00023026"/>
    </source>
</evidence>
<dbReference type="EMBL" id="FPBA01000024">
    <property type="protein sequence ID" value="SFU01179.1"/>
    <property type="molecule type" value="Genomic_DNA"/>
</dbReference>
<keyword evidence="7" id="KW-1185">Reference proteome</keyword>
<name>A0A1I7CPB2_9ACTN</name>
<dbReference type="PRINTS" id="PR01341">
    <property type="entry name" value="SALSPVBPROT"/>
</dbReference>
<dbReference type="RefSeq" id="WP_175551758.1">
    <property type="nucleotide sequence ID" value="NZ_FPBA01000024.1"/>
</dbReference>
<dbReference type="Pfam" id="PF12256">
    <property type="entry name" value="TcdB_toxin_midN"/>
    <property type="match status" value="1"/>
</dbReference>
<dbReference type="Gene3D" id="2.180.10.10">
    <property type="entry name" value="RHS repeat-associated core"/>
    <property type="match status" value="1"/>
</dbReference>
<dbReference type="Pfam" id="PF03534">
    <property type="entry name" value="SpvB"/>
    <property type="match status" value="1"/>
</dbReference>
<evidence type="ECO:0000256" key="1">
    <source>
        <dbReference type="ARBA" id="ARBA00004613"/>
    </source>
</evidence>
<evidence type="ECO:0000313" key="7">
    <source>
        <dbReference type="Proteomes" id="UP000199546"/>
    </source>
</evidence>
<dbReference type="Pfam" id="PF12255">
    <property type="entry name" value="TcdB_toxin_midC"/>
    <property type="match status" value="1"/>
</dbReference>
<dbReference type="NCBIfam" id="TIGR03696">
    <property type="entry name" value="Rhs_assc_core"/>
    <property type="match status" value="1"/>
</dbReference>
<comment type="subcellular location">
    <subcellularLocation>
        <location evidence="1">Secreted</location>
    </subcellularLocation>
</comment>
<dbReference type="InterPro" id="IPR050708">
    <property type="entry name" value="T6SS_VgrG/RHS"/>
</dbReference>
<feature type="domain" description="Insecticide toxin TcdB middle/N-terminal" evidence="5">
    <location>
        <begin position="668"/>
        <end position="797"/>
    </location>
</feature>
<feature type="domain" description="Insecticide toxin TcdB middle/C-terminal" evidence="4">
    <location>
        <begin position="880"/>
        <end position="980"/>
    </location>
</feature>
<gene>
    <name evidence="6" type="ORF">SAMN05660657_04712</name>
</gene>
<dbReference type="InterPro" id="IPR003284">
    <property type="entry name" value="Sal_SpvB"/>
</dbReference>
<dbReference type="InterPro" id="IPR028994">
    <property type="entry name" value="Integrin_alpha_N"/>
</dbReference>
<evidence type="ECO:0000256" key="2">
    <source>
        <dbReference type="ARBA" id="ARBA00022525"/>
    </source>
</evidence>
<evidence type="ECO:0000259" key="5">
    <source>
        <dbReference type="Pfam" id="PF12256"/>
    </source>
</evidence>
<evidence type="ECO:0000259" key="4">
    <source>
        <dbReference type="Pfam" id="PF12255"/>
    </source>
</evidence>
<dbReference type="STRING" id="1296565.SAMN05660657_04712"/>
<keyword evidence="3" id="KW-0843">Virulence</keyword>
<dbReference type="GO" id="GO:0005576">
    <property type="term" value="C:extracellular region"/>
    <property type="evidence" value="ECO:0007669"/>
    <property type="project" value="UniProtKB-SubCell"/>
</dbReference>
<dbReference type="Proteomes" id="UP000199546">
    <property type="component" value="Unassembled WGS sequence"/>
</dbReference>
<protein>
    <submittedName>
        <fullName evidence="6">RHS repeat-associated core domain-containing protein</fullName>
    </submittedName>
</protein>
<dbReference type="PANTHER" id="PTHR32305:SF15">
    <property type="entry name" value="PROTEIN RHSA-RELATED"/>
    <property type="match status" value="1"/>
</dbReference>
<dbReference type="InterPro" id="IPR022044">
    <property type="entry name" value="TcdB_toxin_mid/C"/>
</dbReference>
<dbReference type="InterPro" id="IPR022045">
    <property type="entry name" value="TcdB_toxin_mid/N"/>
</dbReference>
<organism evidence="6 7">
    <name type="scientific">Geodermatophilus amargosae</name>
    <dbReference type="NCBI Taxonomy" id="1296565"/>
    <lineage>
        <taxon>Bacteria</taxon>
        <taxon>Bacillati</taxon>
        <taxon>Actinomycetota</taxon>
        <taxon>Actinomycetes</taxon>
        <taxon>Geodermatophilales</taxon>
        <taxon>Geodermatophilaceae</taxon>
        <taxon>Geodermatophilus</taxon>
    </lineage>
</organism>
<evidence type="ECO:0000313" key="6">
    <source>
        <dbReference type="EMBL" id="SFU01179.1"/>
    </source>
</evidence>
<keyword evidence="2" id="KW-0964">Secreted</keyword>
<reference evidence="7" key="1">
    <citation type="submission" date="2016-10" db="EMBL/GenBank/DDBJ databases">
        <authorList>
            <person name="Varghese N."/>
            <person name="Submissions S."/>
        </authorList>
    </citation>
    <scope>NUCLEOTIDE SEQUENCE [LARGE SCALE GENOMIC DNA]</scope>
    <source>
        <strain evidence="7">DSM 46136</strain>
    </source>
</reference>
<accession>A0A1I7CPB2</accession>
<dbReference type="NCBIfam" id="TIGR01643">
    <property type="entry name" value="YD_repeat_2x"/>
    <property type="match status" value="1"/>
</dbReference>
<dbReference type="PANTHER" id="PTHR32305">
    <property type="match status" value="1"/>
</dbReference>
<dbReference type="InterPro" id="IPR006530">
    <property type="entry name" value="YD"/>
</dbReference>
<dbReference type="SUPFAM" id="SSF69318">
    <property type="entry name" value="Integrin alpha N-terminal domain"/>
    <property type="match status" value="1"/>
</dbReference>
<dbReference type="GO" id="GO:0005737">
    <property type="term" value="C:cytoplasm"/>
    <property type="evidence" value="ECO:0007669"/>
    <property type="project" value="InterPro"/>
</dbReference>
<sequence>MARPPELQAPTVELPRGGGAIRGIGEKFSANPVTGTATLTIPLPASPGRSGFGPSLTLSYDSGGAQGSFGMGWGIGLPTITRKTDKGLPTYDDTTDTFLLSGVEDLVPVIAGNGSPGHRSRTAGGREYAVTRYRPRIEGLHARIERWRDLVTGDVHWRSISRTNVTTVYGKDRESRIADPEDERRVFSWLICESWDDRGNAVTYQYAPEDSTGVQLTAAHESHRTGRASNRHLTSVRYGNRISHLLEPDPAAQSWHFELLFDYGEYAAEAPTPADEGEWLCRNDPFSTYRAGFEIRNYRLCQRILMFHHFPDEPVGADCLVRSMTLTYRGTGDQSRRGEPGGAFLASVRVAGHRRPAGGGPYVVQALPPVEFAYSICTVGAQVHELAATTVENLPVGLDGPGYQWIDLDGESIAGVLTEQAGAWFYAANRGGGELGPVRVLPTQPAGSAGAQLLDLTGKGALAYASFAGPTPGFFERVDGPAGERGWAPHRSLRSVPAIDWTDPDLQLVDLNGDGRADLLRFDDDGLVWYPSLGEDGFAAGIRLAVPLDERAGPRVVVRDRTQVIFLADMSGDGLTDLVRISNAGACYWPSLGYGRFGAQVVMDGPSAFDHPDRFDPRRIRLADVDGSGPSDLVYLGADGVDLYANQLGNRLAAPVRVRAFPAVDDLASISVVDLLGRGTACLVWSSALPGDAGRQIRYVDLMGEKPNLLTGVRNNLGAETALTYASSTESYLADRSAGRPWITRLPFPVHVLTCVETCDRISRNRFVTTYAYHHGHFDPQEREFRGFGLVEQHDTELMAAMTGTSDFPAGAGEDAATRSPAVLTRSWFDTGVHRHRDRISTLFADGYYPPPEHATAAAARLLLPNTVLPPGLSSDDERQACRALKGQLLRQEVYACDGTDREPHPYTVSERNYSVIQHAPGVFAVHPRDSVTVNYERNPADPRVSHAVTLDVDDFGTVLHSVALAYRRAVADRALPARTARAQGRTLITEIRNEVTAPVDREDAHRAPVTWRTRTSEVTVAELTGADALVDRDDLVAALERPGGRRLVGSTFTLFERDDLGGALPPGDLGTRGLAHEVYRLVLTPELVTSAFGARVDEAVLTAAGHRQVDGGWWAPSGIVRYAPPDITDAVDVAAHARAHFVIPRQAVDPFGGSSAVVLDRYDLQALESTDAVGNATTARPDYRVLAPTAVTDPNGNRVEALVDALGLVVATAVVGSTADDTLDRVAGLDPEPTTAAFWRDPDAQAQALLGTASTRVVYDLDAYLRTRDDADPQPAATATIARERHVRDEAASPVQVSVSYSDGMGREIQRKSHAEPAGHWIGSGWTVFNNKGLPVRQFEPFSSTTHRFEFAVEAGVSPTLCYDPVGRVVATVHPDQTWDKVVIGAWQLETWDAGDTALIVEPARDGDVGPLLEALPQEDHTPTWYQQRITGGAGPEERAAAERTELYAGTPTLTVLDPLGRPVLTVARNRTPGTPPVDSEHRTHAVLDVTGNELEVRDCTDGTPGLTTDTAERLVARYTYDLAGARIVEESMEAGTRRGLADVLGMPLAGWDHTDRRTTTVYDAARRPIAVILREGNDEQVIGRTVYGETATDASANLRGRVWEVRDGAGLLTHAYDLAGNPAQLDRQLTDDYRRVVDWSAAPLLDPTTWTVRTVFDALNRPTGATHPDGTVVRSTYDRTGRLRQVRARLARDSADTSFVEGITYDAKGQRTRVAHGNGVTTRYGYDERTFRLRTLDTRAPAGERVQQLRYTYDAVGNITRVTDAAQPDVFNVNTLIEAKAEYRYDAVSRLVEATGREHRGNDTATTWDDALRTNPADGNDLRRYTESYDYDVAGNLIRLVHGATVGAGWTRSFNCTEPSQLEPAMFSNRLSSSRVGSGQPETYTYDDQGNMLTLAPMVFLRWNHLGQLVASSRQAVAASGVGEITYYVYDGAGRRIRKVTDHAAGSREAATRRTERVYLGGFELYRTFDPGGAVTLVRTTLHVGDGAGRVAMVEDDGHERLVRYQYNNHLGSVVAELDANAVPISYEEFYPYGSTALLLSRSGTPPKRYRYTAQERDEETGCNFHAARYCAPWLCRWTSADPVGLLAGINLFRFADANPVVLSDPTGTSSAYPNRCDVCAAVVGANAASAATLPSNAPLVAPETVVKTRIPALALPSDDVAVRFSGHPHPLDGYPVPTHVVVDVDPASNGFAPSNPARIASPGQHALGHLRRLVVETLDGVEYRYTMPDGPYYSMTTDVEGAAFGTGAGKPAFSGTPYLVDLAGFPEGSIIRTSEVIEDVRRIVPPERADKFVGNQPFEQEILADMQSPVGAVTPLEDARVTLEGEIVSPPSRTSRLISGAVNVGATAVKWAGRILTVYGAYEMATRNAESVSGPGVFAGTFVWVAMAGVADDALAASTLHMGAAPVLDSWSKNGAGPIQVMTADVLLEYYQWAYR</sequence>
<proteinExistence type="predicted"/>